<gene>
    <name evidence="2" type="ORF">Moror_17337</name>
</gene>
<dbReference type="HOGENOM" id="CLU_426439_0_0_1"/>
<dbReference type="GO" id="GO:0005737">
    <property type="term" value="C:cytoplasm"/>
    <property type="evidence" value="ECO:0007669"/>
    <property type="project" value="TreeGrafter"/>
</dbReference>
<evidence type="ECO:0000259" key="1">
    <source>
        <dbReference type="PROSITE" id="PS50003"/>
    </source>
</evidence>
<dbReference type="EMBL" id="AWSO01000017">
    <property type="protein sequence ID" value="ESK97772.1"/>
    <property type="molecule type" value="Genomic_DNA"/>
</dbReference>
<dbReference type="GO" id="GO:0000935">
    <property type="term" value="C:division septum"/>
    <property type="evidence" value="ECO:0007669"/>
    <property type="project" value="TreeGrafter"/>
</dbReference>
<dbReference type="SUPFAM" id="SSF48065">
    <property type="entry name" value="DBL homology domain (DH-domain)"/>
    <property type="match status" value="1"/>
</dbReference>
<sequence length="619" mass="69976">MTTVASSITDGAIAANSPTSTIAATPLSTYETCAALYLRLRSLRVYSALQDLYDDPVACIRNLFLSGTPLTFIYNLLPPHYPRINLDIEVLSHDDHSKRLAVALFALHVNQFLRCEMFTYEELSHEEGLHKAVDAVHLILDKVYDSGLPLVEPDHENTPVPLSPYLSNFAKSSMSAEDKWMDCVRQMIVCEHKYLNKIELLKQYTRTLVERQVLSEELAERVFTKKTFTFMRKHLTQMDCIAEQPWLEQRWDRFFKKTKIDLGITYRIYCVNRILASETLDNIKLDNVPGYAVSRESFIALLDAPLDHLSEYSANLKALISVSAEVYHPYHEELLASRDTLNFKGVFVAVREAKTGLVCRRLEGLISNWNDMSVHTLGLFVREEELLVRKHDVFQRLNVFLFDNILFYCDEELPEPLVTSRKGKRKLSSASARSEISETSSATSLHIKGHIICSNIQHIERSEMERNGSQYYALTIIDGSEGICLVCQAEDQMQSWLSALENCRQTYVPGTLASLPDHGQPKSPDATASVGGAGLVKVHIHGNSFMFNASSLGKYQDLAENIARKMRRLGGTLLDDRRPIVKVLAPDRTFVTITPASNLPELFSQGSTVHLYVELEPDH</sequence>
<dbReference type="GO" id="GO:0005634">
    <property type="term" value="C:nucleus"/>
    <property type="evidence" value="ECO:0007669"/>
    <property type="project" value="TreeGrafter"/>
</dbReference>
<protein>
    <submittedName>
        <fullName evidence="2">Rho guanine nucleotide exchange factor scd1</fullName>
    </submittedName>
</protein>
<evidence type="ECO:0000313" key="2">
    <source>
        <dbReference type="EMBL" id="ESK97772.1"/>
    </source>
</evidence>
<proteinExistence type="predicted"/>
<dbReference type="InterPro" id="IPR011993">
    <property type="entry name" value="PH-like_dom_sf"/>
</dbReference>
<keyword evidence="3" id="KW-1185">Reference proteome</keyword>
<dbReference type="Pfam" id="PF15411">
    <property type="entry name" value="PH_10"/>
    <property type="match status" value="1"/>
</dbReference>
<dbReference type="InterPro" id="IPR001849">
    <property type="entry name" value="PH_domain"/>
</dbReference>
<dbReference type="KEGG" id="mrr:Moror_17337"/>
<dbReference type="Proteomes" id="UP000017559">
    <property type="component" value="Unassembled WGS sequence"/>
</dbReference>
<dbReference type="InterPro" id="IPR053026">
    <property type="entry name" value="CDC42_GEF"/>
</dbReference>
<dbReference type="PANTHER" id="PTHR47339:SF1">
    <property type="entry name" value="CELL DIVISION CONTROL PROTEIN 24"/>
    <property type="match status" value="1"/>
</dbReference>
<dbReference type="PROSITE" id="PS50003">
    <property type="entry name" value="PH_DOMAIN"/>
    <property type="match status" value="1"/>
</dbReference>
<dbReference type="STRING" id="1381753.V2XVI9"/>
<dbReference type="OrthoDB" id="1594986at2759"/>
<dbReference type="SMART" id="SM00233">
    <property type="entry name" value="PH"/>
    <property type="match status" value="1"/>
</dbReference>
<dbReference type="AlphaFoldDB" id="V2XVI9"/>
<evidence type="ECO:0000313" key="3">
    <source>
        <dbReference type="Proteomes" id="UP000017559"/>
    </source>
</evidence>
<reference evidence="2 3" key="1">
    <citation type="journal article" date="2014" name="BMC Genomics">
        <title>Genome and secretome analysis of the hemibiotrophic fungal pathogen, Moniliophthora roreri, which causes frosty pod rot disease of cacao: mechanisms of the biotrophic and necrotrophic phases.</title>
        <authorList>
            <person name="Meinhardt L.W."/>
            <person name="Costa G.G.L."/>
            <person name="Thomazella D.P.T."/>
            <person name="Teixeira P.J.P.L."/>
            <person name="Carazzolle M.F."/>
            <person name="Schuster S.C."/>
            <person name="Carlson J.E."/>
            <person name="Guiltinan M.J."/>
            <person name="Mieczkowski P."/>
            <person name="Farmer A."/>
            <person name="Ramaraj T."/>
            <person name="Crozier J."/>
            <person name="Davis R.E."/>
            <person name="Shao J."/>
            <person name="Melnick R.L."/>
            <person name="Pereira G.A.G."/>
            <person name="Bailey B.A."/>
        </authorList>
    </citation>
    <scope>NUCLEOTIDE SEQUENCE [LARGE SCALE GENOMIC DNA]</scope>
    <source>
        <strain evidence="2 3">MCA 2997</strain>
    </source>
</reference>
<comment type="caution">
    <text evidence="2">The sequence shown here is derived from an EMBL/GenBank/DDBJ whole genome shotgun (WGS) entry which is preliminary data.</text>
</comment>
<dbReference type="GO" id="GO:0030010">
    <property type="term" value="P:establishment of cell polarity"/>
    <property type="evidence" value="ECO:0007669"/>
    <property type="project" value="TreeGrafter"/>
</dbReference>
<accession>V2XVI9</accession>
<name>V2XVI9_MONRO</name>
<dbReference type="GO" id="GO:0043332">
    <property type="term" value="C:mating projection tip"/>
    <property type="evidence" value="ECO:0007669"/>
    <property type="project" value="TreeGrafter"/>
</dbReference>
<dbReference type="InterPro" id="IPR035899">
    <property type="entry name" value="DBL_dom_sf"/>
</dbReference>
<dbReference type="GO" id="GO:0031106">
    <property type="term" value="P:septin ring organization"/>
    <property type="evidence" value="ECO:0007669"/>
    <property type="project" value="TreeGrafter"/>
</dbReference>
<dbReference type="PANTHER" id="PTHR47339">
    <property type="entry name" value="CELL DIVISION CONTROL PROTEIN 24"/>
    <property type="match status" value="1"/>
</dbReference>
<organism evidence="2 3">
    <name type="scientific">Moniliophthora roreri (strain MCA 2997)</name>
    <name type="common">Cocoa frosty pod rot fungus</name>
    <name type="synonym">Crinipellis roreri</name>
    <dbReference type="NCBI Taxonomy" id="1381753"/>
    <lineage>
        <taxon>Eukaryota</taxon>
        <taxon>Fungi</taxon>
        <taxon>Dikarya</taxon>
        <taxon>Basidiomycota</taxon>
        <taxon>Agaricomycotina</taxon>
        <taxon>Agaricomycetes</taxon>
        <taxon>Agaricomycetidae</taxon>
        <taxon>Agaricales</taxon>
        <taxon>Marasmiineae</taxon>
        <taxon>Marasmiaceae</taxon>
        <taxon>Moniliophthora</taxon>
    </lineage>
</organism>
<dbReference type="SUPFAM" id="SSF50729">
    <property type="entry name" value="PH domain-like"/>
    <property type="match status" value="1"/>
</dbReference>
<feature type="domain" description="PH" evidence="1">
    <location>
        <begin position="380"/>
        <end position="505"/>
    </location>
</feature>
<dbReference type="Gene3D" id="2.30.29.30">
    <property type="entry name" value="Pleckstrin-homology domain (PH domain)/Phosphotyrosine-binding domain (PTB)"/>
    <property type="match status" value="1"/>
</dbReference>